<feature type="transmembrane region" description="Helical" evidence="2">
    <location>
        <begin position="310"/>
        <end position="333"/>
    </location>
</feature>
<evidence type="ECO:0008006" key="5">
    <source>
        <dbReference type="Google" id="ProtNLM"/>
    </source>
</evidence>
<dbReference type="GeneID" id="66117937"/>
<evidence type="ECO:0000313" key="3">
    <source>
        <dbReference type="EMBL" id="KAG7194351.1"/>
    </source>
</evidence>
<feature type="transmembrane region" description="Helical" evidence="2">
    <location>
        <begin position="387"/>
        <end position="410"/>
    </location>
</feature>
<evidence type="ECO:0000313" key="4">
    <source>
        <dbReference type="Proteomes" id="UP000790833"/>
    </source>
</evidence>
<sequence length="437" mass="48888">MPLLDLVCRRLTQPSLSSHVIDDDYILAPLSRRGSTHPQFSSNGIETGVDDEDEIETFHLRVNSVDRINYLAALDPDPVPSYEDSQLMYGQPHLELSRRYQGRLLNNVDESTSLGRSISTPNMFRLSNINRELGNIITVEDQDLEGENEESSGYSSSSSLVATIGRPPRERRPFLLDSNGDHPSTSDIISFTTTNSSNSNIQSSRSKTSSTGYKNPAKSLKQIGLKFLNARQHFALAICRDICLVPPLIGLFQSWKRVFFESYFASSVLSTTWATDFTSARTAEHFLTGIWCIVAAYLSYAVLDGLMVRWIVNYLAPAAIVRMLSMSTILIAVEQYTVSAFSANGYKYGLHIWILVSCIMTGAYIIQNFVTSNLDLKGKRKQRFFDFYNIVVFAVVPVGFASFLTMIGLLRSLLILRLDLELNEVLRQMATPSSGYS</sequence>
<feature type="transmembrane region" description="Helical" evidence="2">
    <location>
        <begin position="285"/>
        <end position="303"/>
    </location>
</feature>
<feature type="region of interest" description="Disordered" evidence="1">
    <location>
        <begin position="144"/>
        <end position="163"/>
    </location>
</feature>
<dbReference type="RefSeq" id="XP_043049898.1">
    <property type="nucleotide sequence ID" value="XM_043195232.1"/>
</dbReference>
<organism evidence="3 4">
    <name type="scientific">Scheffersomyces spartinae</name>
    <dbReference type="NCBI Taxonomy" id="45513"/>
    <lineage>
        <taxon>Eukaryota</taxon>
        <taxon>Fungi</taxon>
        <taxon>Dikarya</taxon>
        <taxon>Ascomycota</taxon>
        <taxon>Saccharomycotina</taxon>
        <taxon>Pichiomycetes</taxon>
        <taxon>Debaryomycetaceae</taxon>
        <taxon>Scheffersomyces</taxon>
    </lineage>
</organism>
<name>A0A9P7VAC6_9ASCO</name>
<dbReference type="EMBL" id="JAHMUF010000007">
    <property type="protein sequence ID" value="KAG7194351.1"/>
    <property type="molecule type" value="Genomic_DNA"/>
</dbReference>
<keyword evidence="4" id="KW-1185">Reference proteome</keyword>
<feature type="transmembrane region" description="Helical" evidence="2">
    <location>
        <begin position="345"/>
        <end position="366"/>
    </location>
</feature>
<keyword evidence="2" id="KW-0812">Transmembrane</keyword>
<comment type="caution">
    <text evidence="3">The sequence shown here is derived from an EMBL/GenBank/DDBJ whole genome shotgun (WGS) entry which is preliminary data.</text>
</comment>
<gene>
    <name evidence="3" type="ORF">KQ657_004563</name>
</gene>
<feature type="compositionally biased region" description="Low complexity" evidence="1">
    <location>
        <begin position="185"/>
        <end position="211"/>
    </location>
</feature>
<keyword evidence="2" id="KW-1133">Transmembrane helix</keyword>
<dbReference type="PRINTS" id="PR02070">
    <property type="entry name" value="NGLYCOSEOS1"/>
</dbReference>
<dbReference type="OrthoDB" id="2139606at2759"/>
<protein>
    <recommendedName>
        <fullName evidence="5">N-glycosylation protein EOS1</fullName>
    </recommendedName>
</protein>
<feature type="region of interest" description="Disordered" evidence="1">
    <location>
        <begin position="171"/>
        <end position="213"/>
    </location>
</feature>
<dbReference type="GO" id="GO:0034599">
    <property type="term" value="P:cellular response to oxidative stress"/>
    <property type="evidence" value="ECO:0007669"/>
    <property type="project" value="InterPro"/>
</dbReference>
<proteinExistence type="predicted"/>
<dbReference type="GO" id="GO:0006487">
    <property type="term" value="P:protein N-linked glycosylation"/>
    <property type="evidence" value="ECO:0007669"/>
    <property type="project" value="TreeGrafter"/>
</dbReference>
<keyword evidence="2" id="KW-0472">Membrane</keyword>
<dbReference type="InterPro" id="IPR021100">
    <property type="entry name" value="N-glycosylation_EOS1"/>
</dbReference>
<dbReference type="Pfam" id="PF12326">
    <property type="entry name" value="EOS1"/>
    <property type="match status" value="2"/>
</dbReference>
<dbReference type="Proteomes" id="UP000790833">
    <property type="component" value="Unassembled WGS sequence"/>
</dbReference>
<evidence type="ECO:0000256" key="1">
    <source>
        <dbReference type="SAM" id="MobiDB-lite"/>
    </source>
</evidence>
<accession>A0A9P7VAC6</accession>
<evidence type="ECO:0000256" key="2">
    <source>
        <dbReference type="SAM" id="Phobius"/>
    </source>
</evidence>
<dbReference type="PANTHER" id="PTHR28147">
    <property type="entry name" value="N-GLYCOSYLATION PROTEIN EOS1"/>
    <property type="match status" value="1"/>
</dbReference>
<dbReference type="PANTHER" id="PTHR28147:SF1">
    <property type="entry name" value="N-GLYCOSYLATION PROTEIN EOS1"/>
    <property type="match status" value="1"/>
</dbReference>
<dbReference type="GO" id="GO:0005789">
    <property type="term" value="C:endoplasmic reticulum membrane"/>
    <property type="evidence" value="ECO:0007669"/>
    <property type="project" value="InterPro"/>
</dbReference>
<reference evidence="3" key="1">
    <citation type="submission" date="2021-03" db="EMBL/GenBank/DDBJ databases">
        <authorList>
            <person name="Palmer J.M."/>
        </authorList>
    </citation>
    <scope>NUCLEOTIDE SEQUENCE</scope>
    <source>
        <strain evidence="3">ARV_011</strain>
    </source>
</reference>
<dbReference type="AlphaFoldDB" id="A0A9P7VAC6"/>